<feature type="signal peptide" evidence="9">
    <location>
        <begin position="1"/>
        <end position="28"/>
    </location>
</feature>
<evidence type="ECO:0000259" key="11">
    <source>
        <dbReference type="Pfam" id="PF02983"/>
    </source>
</evidence>
<keyword evidence="3 9" id="KW-0732">Signal</keyword>
<name>A0ABQ3ZSZ1_9ACTN</name>
<keyword evidence="2 12" id="KW-0645">Protease</keyword>
<feature type="chain" id="PRO_5047246411" evidence="9">
    <location>
        <begin position="29"/>
        <end position="436"/>
    </location>
</feature>
<proteinExistence type="inferred from homology"/>
<gene>
    <name evidence="12" type="ORF">Ahu01nite_046950</name>
</gene>
<dbReference type="InterPro" id="IPR001316">
    <property type="entry name" value="Pept_S1A_streptogrisin"/>
</dbReference>
<dbReference type="RefSeq" id="WP_203838686.1">
    <property type="nucleotide sequence ID" value="NZ_BAAATV010000002.1"/>
</dbReference>
<evidence type="ECO:0000256" key="8">
    <source>
        <dbReference type="SAM" id="MobiDB-lite"/>
    </source>
</evidence>
<feature type="compositionally biased region" description="Basic residues" evidence="8">
    <location>
        <begin position="426"/>
        <end position="436"/>
    </location>
</feature>
<sequence>MQRRTVVAIAATVTAAGAAVAFTLPSMAGTSPSGSAAAQPGAVAPQLLAAMKRDLGVSTDEATAQVERAKWAAGVATTLRDTSGDSYGGSWLTNGTTLNIAITDPGLADDVKAAGAVPKLVKRSVAQLDSAKKALDTTATKADLVLPGWYVDVASNKVVIQALPGYTEYAAELAEDAGLPDSAVKVATVKAAPKPLADVIGAQPYFINLDGGQARCSIGFAVEGGFVTAGHCGAAGTVTTDFEGGAQGVVEASVFPGDADMGFVKTEAGVGLQPFVDDFQGNALPVAGSTEAPIGSAVCRSGSTTGLHCGTILAKNQTVNYPEGAVTGLTRTDACAEGGDSGGSWFTGDQAQGVTSGGSGDCTVGGETFFQPITEILDTNNLTLITTDGGAATPPPAEASTPPASAEPTASASAEPTTPPASSGGQHHRRGHHRHN</sequence>
<reference evidence="12 13" key="1">
    <citation type="submission" date="2021-01" db="EMBL/GenBank/DDBJ databases">
        <title>Whole genome shotgun sequence of Actinoplanes humidus NBRC 14915.</title>
        <authorList>
            <person name="Komaki H."/>
            <person name="Tamura T."/>
        </authorList>
    </citation>
    <scope>NUCLEOTIDE SEQUENCE [LARGE SCALE GENOMIC DNA]</scope>
    <source>
        <strain evidence="12 13">NBRC 14915</strain>
    </source>
</reference>
<evidence type="ECO:0000313" key="13">
    <source>
        <dbReference type="Proteomes" id="UP000603200"/>
    </source>
</evidence>
<evidence type="ECO:0000256" key="4">
    <source>
        <dbReference type="ARBA" id="ARBA00022801"/>
    </source>
</evidence>
<keyword evidence="5" id="KW-0720">Serine protease</keyword>
<accession>A0ABQ3ZSZ1</accession>
<dbReference type="InterPro" id="IPR009003">
    <property type="entry name" value="Peptidase_S1_PA"/>
</dbReference>
<dbReference type="EMBL" id="BOMN01000057">
    <property type="protein sequence ID" value="GIE21593.1"/>
    <property type="molecule type" value="Genomic_DNA"/>
</dbReference>
<evidence type="ECO:0000256" key="6">
    <source>
        <dbReference type="ARBA" id="ARBA00023145"/>
    </source>
</evidence>
<dbReference type="InterPro" id="IPR004236">
    <property type="entry name" value="Pept_S1_alpha_lytic"/>
</dbReference>
<dbReference type="InterPro" id="IPR001254">
    <property type="entry name" value="Trypsin_dom"/>
</dbReference>
<evidence type="ECO:0000256" key="7">
    <source>
        <dbReference type="ARBA" id="ARBA00023157"/>
    </source>
</evidence>
<feature type="compositionally biased region" description="Low complexity" evidence="8">
    <location>
        <begin position="385"/>
        <end position="425"/>
    </location>
</feature>
<keyword evidence="7" id="KW-1015">Disulfide bond</keyword>
<keyword evidence="13" id="KW-1185">Reference proteome</keyword>
<evidence type="ECO:0000256" key="2">
    <source>
        <dbReference type="ARBA" id="ARBA00022670"/>
    </source>
</evidence>
<dbReference type="PIRSF" id="PIRSF001134">
    <property type="entry name" value="Streptogrisin"/>
    <property type="match status" value="1"/>
</dbReference>
<feature type="domain" description="Peptidase S1A alpha-lytic prodomain" evidence="11">
    <location>
        <begin position="123"/>
        <end position="180"/>
    </location>
</feature>
<evidence type="ECO:0000313" key="12">
    <source>
        <dbReference type="EMBL" id="GIE21593.1"/>
    </source>
</evidence>
<evidence type="ECO:0000256" key="1">
    <source>
        <dbReference type="ARBA" id="ARBA00007664"/>
    </source>
</evidence>
<keyword evidence="6" id="KW-0865">Zymogen</keyword>
<keyword evidence="4" id="KW-0378">Hydrolase</keyword>
<feature type="region of interest" description="Disordered" evidence="8">
    <location>
        <begin position="385"/>
        <end position="436"/>
    </location>
</feature>
<comment type="similarity">
    <text evidence="1">Belongs to the peptidase S1 family.</text>
</comment>
<dbReference type="GO" id="GO:0006508">
    <property type="term" value="P:proteolysis"/>
    <property type="evidence" value="ECO:0007669"/>
    <property type="project" value="UniProtKB-KW"/>
</dbReference>
<organism evidence="12 13">
    <name type="scientific">Winogradskya humida</name>
    <dbReference type="NCBI Taxonomy" id="113566"/>
    <lineage>
        <taxon>Bacteria</taxon>
        <taxon>Bacillati</taxon>
        <taxon>Actinomycetota</taxon>
        <taxon>Actinomycetes</taxon>
        <taxon>Micromonosporales</taxon>
        <taxon>Micromonosporaceae</taxon>
        <taxon>Winogradskya</taxon>
    </lineage>
</organism>
<comment type="caution">
    <text evidence="12">The sequence shown here is derived from an EMBL/GenBank/DDBJ whole genome shotgun (WGS) entry which is preliminary data.</text>
</comment>
<dbReference type="PRINTS" id="PR00861">
    <property type="entry name" value="ALYTICPTASE"/>
</dbReference>
<dbReference type="SUPFAM" id="SSF50494">
    <property type="entry name" value="Trypsin-like serine proteases"/>
    <property type="match status" value="1"/>
</dbReference>
<dbReference type="Gene3D" id="3.30.300.50">
    <property type="match status" value="2"/>
</dbReference>
<feature type="domain" description="Peptidase S1" evidence="10">
    <location>
        <begin position="200"/>
        <end position="378"/>
    </location>
</feature>
<evidence type="ECO:0000256" key="9">
    <source>
        <dbReference type="SAM" id="SignalP"/>
    </source>
</evidence>
<dbReference type="CDD" id="cd21112">
    <property type="entry name" value="alphaLP-like"/>
    <property type="match status" value="1"/>
</dbReference>
<evidence type="ECO:0000256" key="3">
    <source>
        <dbReference type="ARBA" id="ARBA00022729"/>
    </source>
</evidence>
<evidence type="ECO:0000259" key="10">
    <source>
        <dbReference type="Pfam" id="PF00089"/>
    </source>
</evidence>
<dbReference type="Pfam" id="PF00089">
    <property type="entry name" value="Trypsin"/>
    <property type="match status" value="1"/>
</dbReference>
<protein>
    <submittedName>
        <fullName evidence="12">Serine protease</fullName>
    </submittedName>
</protein>
<dbReference type="GO" id="GO:0008233">
    <property type="term" value="F:peptidase activity"/>
    <property type="evidence" value="ECO:0007669"/>
    <property type="project" value="UniProtKB-KW"/>
</dbReference>
<dbReference type="Pfam" id="PF02983">
    <property type="entry name" value="Pro_Al_protease"/>
    <property type="match status" value="1"/>
</dbReference>
<dbReference type="Proteomes" id="UP000603200">
    <property type="component" value="Unassembled WGS sequence"/>
</dbReference>
<evidence type="ECO:0000256" key="5">
    <source>
        <dbReference type="ARBA" id="ARBA00022825"/>
    </source>
</evidence>
<dbReference type="InterPro" id="IPR035070">
    <property type="entry name" value="Streptogrisin_prodomain"/>
</dbReference>
<dbReference type="Gene3D" id="2.40.10.10">
    <property type="entry name" value="Trypsin-like serine proteases"/>
    <property type="match status" value="2"/>
</dbReference>
<dbReference type="InterPro" id="IPR043504">
    <property type="entry name" value="Peptidase_S1_PA_chymotrypsin"/>
</dbReference>